<sequence length="106" mass="10447">MGQHIGDLVVTKIMVVGNTVTGVTHVKRGGKLIASGGLLGGLIIEAGGNAVVSGQIGRNVINNGNLVFNGQLAGRIVGEGIVVMGPGADVSGTDLPIEPASQHSAA</sequence>
<protein>
    <recommendedName>
        <fullName evidence="3">Polymer-forming protein</fullName>
    </recommendedName>
</protein>
<evidence type="ECO:0000313" key="2">
    <source>
        <dbReference type="Proteomes" id="UP000186228"/>
    </source>
</evidence>
<dbReference type="EMBL" id="FMAC01000001">
    <property type="protein sequence ID" value="SCB11278.1"/>
    <property type="molecule type" value="Genomic_DNA"/>
</dbReference>
<keyword evidence="2" id="KW-1185">Reference proteome</keyword>
<reference evidence="2" key="1">
    <citation type="submission" date="2016-08" db="EMBL/GenBank/DDBJ databases">
        <authorList>
            <person name="Varghese N."/>
            <person name="Submissions Spin"/>
        </authorList>
    </citation>
    <scope>NUCLEOTIDE SEQUENCE [LARGE SCALE GENOMIC DNA]</scope>
    <source>
        <strain evidence="2">CCBAU 57015</strain>
    </source>
</reference>
<organism evidence="1 2">
    <name type="scientific">Rhizobium hainanense</name>
    <dbReference type="NCBI Taxonomy" id="52131"/>
    <lineage>
        <taxon>Bacteria</taxon>
        <taxon>Pseudomonadati</taxon>
        <taxon>Pseudomonadota</taxon>
        <taxon>Alphaproteobacteria</taxon>
        <taxon>Hyphomicrobiales</taxon>
        <taxon>Rhizobiaceae</taxon>
        <taxon>Rhizobium/Agrobacterium group</taxon>
        <taxon>Rhizobium</taxon>
    </lineage>
</organism>
<proteinExistence type="predicted"/>
<dbReference type="Proteomes" id="UP000186228">
    <property type="component" value="Unassembled WGS sequence"/>
</dbReference>
<accession>A0A1C3U719</accession>
<gene>
    <name evidence="1" type="ORF">GA0061100_101868</name>
</gene>
<evidence type="ECO:0000313" key="1">
    <source>
        <dbReference type="EMBL" id="SCB11278.1"/>
    </source>
</evidence>
<dbReference type="STRING" id="52131.GA0061100_101868"/>
<evidence type="ECO:0008006" key="3">
    <source>
        <dbReference type="Google" id="ProtNLM"/>
    </source>
</evidence>
<name>A0A1C3U719_9HYPH</name>
<dbReference type="AlphaFoldDB" id="A0A1C3U719"/>
<dbReference type="RefSeq" id="WP_208621511.1">
    <property type="nucleotide sequence ID" value="NZ_FMAC01000001.1"/>
</dbReference>